<dbReference type="AlphaFoldDB" id="A0A429GBQ7"/>
<dbReference type="EMBL" id="RCOS01000177">
    <property type="protein sequence ID" value="RSN71260.1"/>
    <property type="molecule type" value="Genomic_DNA"/>
</dbReference>
<reference evidence="2 3" key="1">
    <citation type="submission" date="2018-10" db="EMBL/GenBank/DDBJ databases">
        <title>Co-occurring genomic capacity for anaerobic methane metabolism and dissimilatory sulfite reduction discovered in the Korarchaeota.</title>
        <authorList>
            <person name="Mckay L.J."/>
            <person name="Dlakic M."/>
            <person name="Fields M.W."/>
            <person name="Delmont T.O."/>
            <person name="Eren A.M."/>
            <person name="Jay Z.J."/>
            <person name="Klingelsmith K.B."/>
            <person name="Rusch D.B."/>
            <person name="Inskeep W.P."/>
        </authorList>
    </citation>
    <scope>NUCLEOTIDE SEQUENCE [LARGE SCALE GENOMIC DNA]</scope>
    <source>
        <strain evidence="2 3">MDKW</strain>
    </source>
</reference>
<name>A0A429GBQ7_9CREN</name>
<comment type="caution">
    <text evidence="2">The sequence shown here is derived from an EMBL/GenBank/DDBJ whole genome shotgun (WGS) entry which is preliminary data.</text>
</comment>
<evidence type="ECO:0000256" key="1">
    <source>
        <dbReference type="SAM" id="MobiDB-lite"/>
    </source>
</evidence>
<keyword evidence="3" id="KW-1185">Reference proteome</keyword>
<organism evidence="2 3">
    <name type="scientific">Candidatus Methanodesulfokora washburnensis</name>
    <dbReference type="NCBI Taxonomy" id="2478471"/>
    <lineage>
        <taxon>Archaea</taxon>
        <taxon>Thermoproteota</taxon>
        <taxon>Candidatus Korarchaeia</taxon>
        <taxon>Candidatus Korarchaeia incertae sedis</taxon>
        <taxon>Candidatus Methanodesulfokora</taxon>
    </lineage>
</organism>
<feature type="region of interest" description="Disordered" evidence="1">
    <location>
        <begin position="1"/>
        <end position="34"/>
    </location>
</feature>
<proteinExistence type="predicted"/>
<dbReference type="Proteomes" id="UP000277582">
    <property type="component" value="Unassembled WGS sequence"/>
</dbReference>
<sequence>MTDENMKTPVSVSDLEEPEGAMKPSESRRGRIRKGQKVAHTLIYIRMPVKQALDELKPKIAEITGQFPPDQITYTEEIGFLIKYFKDREMKGGM</sequence>
<accession>A0A429GBQ7</accession>
<evidence type="ECO:0000313" key="3">
    <source>
        <dbReference type="Proteomes" id="UP000277582"/>
    </source>
</evidence>
<dbReference type="RefSeq" id="WP_125673010.1">
    <property type="nucleotide sequence ID" value="NZ_RCOS01000177.1"/>
</dbReference>
<protein>
    <submittedName>
        <fullName evidence="2">Uncharacterized protein</fullName>
    </submittedName>
</protein>
<gene>
    <name evidence="2" type="ORF">D6D85_16275</name>
</gene>
<evidence type="ECO:0000313" key="2">
    <source>
        <dbReference type="EMBL" id="RSN71260.1"/>
    </source>
</evidence>